<evidence type="ECO:0000256" key="2">
    <source>
        <dbReference type="ARBA" id="ARBA00022801"/>
    </source>
</evidence>
<keyword evidence="6" id="KW-1133">Transmembrane helix</keyword>
<feature type="transmembrane region" description="Helical" evidence="6">
    <location>
        <begin position="90"/>
        <end position="107"/>
    </location>
</feature>
<keyword evidence="9" id="KW-1185">Reference proteome</keyword>
<dbReference type="GO" id="GO:0016042">
    <property type="term" value="P:lipid catabolic process"/>
    <property type="evidence" value="ECO:0007669"/>
    <property type="project" value="UniProtKB-KW"/>
</dbReference>
<keyword evidence="7" id="KW-0732">Signal</keyword>
<evidence type="ECO:0000256" key="3">
    <source>
        <dbReference type="ARBA" id="ARBA00022963"/>
    </source>
</evidence>
<keyword evidence="2" id="KW-0378">Hydrolase</keyword>
<dbReference type="SUPFAM" id="SSF53474">
    <property type="entry name" value="alpha/beta-Hydrolases"/>
    <property type="match status" value="1"/>
</dbReference>
<keyword evidence="6" id="KW-0812">Transmembrane</keyword>
<feature type="compositionally biased region" description="Low complexity" evidence="5">
    <location>
        <begin position="491"/>
        <end position="512"/>
    </location>
</feature>
<protein>
    <recommendedName>
        <fullName evidence="1">1-alkyl-2-acetylglycerophosphocholine esterase</fullName>
        <ecNumber evidence="1">3.1.1.47</ecNumber>
    </recommendedName>
</protein>
<sequence length="521" mass="60512">MAQVKHIRFFEFLLCLQLVLTLFRDINPEAVEEIGWLSVLSEMYFMSLGTFIVFLSLHLKLEGTRPVIFLILAGQILMAIGRHFQYYYSFLTFLITICVSFSCYIFYTSHIYTFPMYQGEYNVGVKDLEIKGSKVVLFYPSTERLKGKVQWTNKEKLTEMYNVLKNSPKPINLPQIVKFWMFYIAMHFTTLIKFPGVKNGKIINSHEKMPFIIFSHGLAAHNTYFSSILGDLASKGCIVASIQHYDYQPMRAGLQFKEWVLSMKPKFEVRQNQVTDILDHFQEKKNIQEIFPNTQIKLDLDHIVLMGHSLGGATALYSAIKNHQKVHSLILLDPSMEPLNQEEGLQIVKDNKLNKPILIISSEWFSNTFEGMNHFENIKMFQEINKESENQILNCYIKNTGHENFGDFGFLMPVDLGKRKMLGDKGEVTQKKVFLNKFIEIFISEAVLSGKEFQEIDKKNIYRILAELMKSVKQENPIIPKDVTQDELDQKTQNQQQNQQEQNEVGQQQQQLSEDENQVQN</sequence>
<proteinExistence type="predicted"/>
<organism evidence="8 9">
    <name type="scientific">Pseudocohnilembus persalinus</name>
    <name type="common">Ciliate</name>
    <dbReference type="NCBI Taxonomy" id="266149"/>
    <lineage>
        <taxon>Eukaryota</taxon>
        <taxon>Sar</taxon>
        <taxon>Alveolata</taxon>
        <taxon>Ciliophora</taxon>
        <taxon>Intramacronucleata</taxon>
        <taxon>Oligohymenophorea</taxon>
        <taxon>Scuticociliatia</taxon>
        <taxon>Philasterida</taxon>
        <taxon>Pseudocohnilembidae</taxon>
        <taxon>Pseudocohnilembus</taxon>
    </lineage>
</organism>
<reference evidence="8 9" key="1">
    <citation type="journal article" date="2015" name="Sci. Rep.">
        <title>Genome of the facultative scuticociliatosis pathogen Pseudocohnilembus persalinus provides insight into its virulence through horizontal gene transfer.</title>
        <authorList>
            <person name="Xiong J."/>
            <person name="Wang G."/>
            <person name="Cheng J."/>
            <person name="Tian M."/>
            <person name="Pan X."/>
            <person name="Warren A."/>
            <person name="Jiang C."/>
            <person name="Yuan D."/>
            <person name="Miao W."/>
        </authorList>
    </citation>
    <scope>NUCLEOTIDE SEQUENCE [LARGE SCALE GENOMIC DNA]</scope>
    <source>
        <strain evidence="8">36N120E</strain>
    </source>
</reference>
<gene>
    <name evidence="8" type="ORF">PPERSA_03936</name>
</gene>
<feature type="signal peptide" evidence="7">
    <location>
        <begin position="1"/>
        <end position="21"/>
    </location>
</feature>
<keyword evidence="4" id="KW-0443">Lipid metabolism</keyword>
<feature type="chain" id="PRO_5006867700" description="1-alkyl-2-acetylglycerophosphocholine esterase" evidence="7">
    <location>
        <begin position="22"/>
        <end position="521"/>
    </location>
</feature>
<evidence type="ECO:0000256" key="4">
    <source>
        <dbReference type="ARBA" id="ARBA00023098"/>
    </source>
</evidence>
<evidence type="ECO:0000313" key="9">
    <source>
        <dbReference type="Proteomes" id="UP000054937"/>
    </source>
</evidence>
<feature type="region of interest" description="Disordered" evidence="5">
    <location>
        <begin position="478"/>
        <end position="521"/>
    </location>
</feature>
<dbReference type="InParanoid" id="A0A0V0R5U5"/>
<dbReference type="EC" id="3.1.1.47" evidence="1"/>
<feature type="transmembrane region" description="Helical" evidence="6">
    <location>
        <begin position="34"/>
        <end position="55"/>
    </location>
</feature>
<evidence type="ECO:0000313" key="8">
    <source>
        <dbReference type="EMBL" id="KRX09874.1"/>
    </source>
</evidence>
<accession>A0A0V0R5U5</accession>
<dbReference type="PANTHER" id="PTHR10272:SF0">
    <property type="entry name" value="PLATELET-ACTIVATING FACTOR ACETYLHYDROLASE"/>
    <property type="match status" value="1"/>
</dbReference>
<keyword evidence="3" id="KW-0442">Lipid degradation</keyword>
<dbReference type="OrthoDB" id="303301at2759"/>
<dbReference type="AlphaFoldDB" id="A0A0V0R5U5"/>
<name>A0A0V0R5U5_PSEPJ</name>
<dbReference type="InterPro" id="IPR029058">
    <property type="entry name" value="AB_hydrolase_fold"/>
</dbReference>
<evidence type="ECO:0000256" key="6">
    <source>
        <dbReference type="SAM" id="Phobius"/>
    </source>
</evidence>
<evidence type="ECO:0000256" key="5">
    <source>
        <dbReference type="SAM" id="MobiDB-lite"/>
    </source>
</evidence>
<dbReference type="Proteomes" id="UP000054937">
    <property type="component" value="Unassembled WGS sequence"/>
</dbReference>
<keyword evidence="6" id="KW-0472">Membrane</keyword>
<dbReference type="OMA" id="INSHEKM"/>
<evidence type="ECO:0000256" key="1">
    <source>
        <dbReference type="ARBA" id="ARBA00013201"/>
    </source>
</evidence>
<dbReference type="GO" id="GO:0003847">
    <property type="term" value="F:1-alkyl-2-acetylglycerophosphocholine esterase activity"/>
    <property type="evidence" value="ECO:0007669"/>
    <property type="project" value="UniProtKB-EC"/>
</dbReference>
<dbReference type="PANTHER" id="PTHR10272">
    <property type="entry name" value="PLATELET-ACTIVATING FACTOR ACETYLHYDROLASE"/>
    <property type="match status" value="1"/>
</dbReference>
<dbReference type="Gene3D" id="3.40.50.1820">
    <property type="entry name" value="alpha/beta hydrolase"/>
    <property type="match status" value="1"/>
</dbReference>
<comment type="caution">
    <text evidence="8">The sequence shown here is derived from an EMBL/GenBank/DDBJ whole genome shotgun (WGS) entry which is preliminary data.</text>
</comment>
<dbReference type="Pfam" id="PF03403">
    <property type="entry name" value="PAF-AH_p_II"/>
    <property type="match status" value="2"/>
</dbReference>
<evidence type="ECO:0000256" key="7">
    <source>
        <dbReference type="SAM" id="SignalP"/>
    </source>
</evidence>
<dbReference type="EMBL" id="LDAU01000043">
    <property type="protein sequence ID" value="KRX09874.1"/>
    <property type="molecule type" value="Genomic_DNA"/>
</dbReference>